<reference evidence="3" key="1">
    <citation type="submission" date="2017-10" db="EMBL/GenBank/DDBJ databases">
        <title>Rapid genome shrinkage in a self-fertile nematode reveals novel sperm competition proteins.</title>
        <authorList>
            <person name="Yin D."/>
            <person name="Schwarz E.M."/>
            <person name="Thomas C.G."/>
            <person name="Felde R.L."/>
            <person name="Korf I.F."/>
            <person name="Cutter A.D."/>
            <person name="Schartner C.M."/>
            <person name="Ralston E.J."/>
            <person name="Meyer B.J."/>
            <person name="Haag E.S."/>
        </authorList>
    </citation>
    <scope>NUCLEOTIDE SEQUENCE [LARGE SCALE GENOMIC DNA]</scope>
    <source>
        <strain evidence="3">JU1422</strain>
    </source>
</reference>
<comment type="caution">
    <text evidence="2">The sequence shown here is derived from an EMBL/GenBank/DDBJ whole genome shotgun (WGS) entry which is preliminary data.</text>
</comment>
<evidence type="ECO:0000256" key="1">
    <source>
        <dbReference type="SAM" id="MobiDB-lite"/>
    </source>
</evidence>
<feature type="region of interest" description="Disordered" evidence="1">
    <location>
        <begin position="210"/>
        <end position="229"/>
    </location>
</feature>
<sequence>MSADSNHINLDELLAAERITLDVTIAGLENPNERKDKKRLVAIARALKIPGLKSIHLINLFFQKKAGKKIATEEDYESLSEIGEEAPWKREDSFSGTFTSLLKQENSYSETFRAVLKKLETEAKNKPRQDLKSLLKSFNDKNSSLTASNDLEDPYLVYPSKIKLIKNWNGTKWAEQMRYNEDLMEKEQMDKESRDYWDAEFAEIKMETLTRSSSNNPEKAGQVEKEEYNDSQTMNNFLYPEDQALLDELNALDQLNFEALKTLNRKTKKQFANDCATSSAVLKNSSSKDSDTEDYIRILEAMEVFQRAQNWSEQNWTENQKEVESRSEQCVEFFNNWKKESQAEEMRRDNEKRLNYLEKRRKVMKSAIETAIETIQTMNTFVFPEYQGLLDELKTLKQLNREALEKLKRRSDAQFANECAPSTSSPVLKNSSSKDLDTKPNDEWDFVSDSDGQSSSEPTDFMNRLLDDMVAFLRRNRHEW</sequence>
<dbReference type="EMBL" id="PDUG01000006">
    <property type="protein sequence ID" value="PIC16798.1"/>
    <property type="molecule type" value="Genomic_DNA"/>
</dbReference>
<evidence type="ECO:0000313" key="2">
    <source>
        <dbReference type="EMBL" id="PIC16798.1"/>
    </source>
</evidence>
<protein>
    <submittedName>
        <fullName evidence="2">Uncharacterized protein</fullName>
    </submittedName>
</protein>
<dbReference type="AlphaFoldDB" id="A0A2G5SP78"/>
<name>A0A2G5SP78_9PELO</name>
<proteinExistence type="predicted"/>
<dbReference type="Proteomes" id="UP000230233">
    <property type="component" value="Chromosome X"/>
</dbReference>
<feature type="region of interest" description="Disordered" evidence="1">
    <location>
        <begin position="418"/>
        <end position="460"/>
    </location>
</feature>
<evidence type="ECO:0000313" key="3">
    <source>
        <dbReference type="Proteomes" id="UP000230233"/>
    </source>
</evidence>
<dbReference type="OrthoDB" id="10464357at2759"/>
<gene>
    <name evidence="2" type="primary">Cnig_chr_X.g23270</name>
    <name evidence="2" type="ORF">B9Z55_023270</name>
</gene>
<feature type="compositionally biased region" description="Basic and acidic residues" evidence="1">
    <location>
        <begin position="432"/>
        <end position="442"/>
    </location>
</feature>
<keyword evidence="3" id="KW-1185">Reference proteome</keyword>
<organism evidence="2 3">
    <name type="scientific">Caenorhabditis nigoni</name>
    <dbReference type="NCBI Taxonomy" id="1611254"/>
    <lineage>
        <taxon>Eukaryota</taxon>
        <taxon>Metazoa</taxon>
        <taxon>Ecdysozoa</taxon>
        <taxon>Nematoda</taxon>
        <taxon>Chromadorea</taxon>
        <taxon>Rhabditida</taxon>
        <taxon>Rhabditina</taxon>
        <taxon>Rhabditomorpha</taxon>
        <taxon>Rhabditoidea</taxon>
        <taxon>Rhabditidae</taxon>
        <taxon>Peloderinae</taxon>
        <taxon>Caenorhabditis</taxon>
    </lineage>
</organism>
<accession>A0A2G5SP78</accession>
<feature type="compositionally biased region" description="Polar residues" evidence="1">
    <location>
        <begin position="420"/>
        <end position="431"/>
    </location>
</feature>